<keyword evidence="2" id="KW-1185">Reference proteome</keyword>
<dbReference type="OrthoDB" id="275508at2157"/>
<dbReference type="EMBL" id="QKNX01000003">
    <property type="protein sequence ID" value="TKR25776.1"/>
    <property type="molecule type" value="Genomic_DNA"/>
</dbReference>
<protein>
    <submittedName>
        <fullName evidence="1">Uncharacterized protein</fullName>
    </submittedName>
</protein>
<accession>A0A4U5JC25</accession>
<reference evidence="1 2" key="1">
    <citation type="submission" date="2019-04" db="EMBL/GenBank/DDBJ databases">
        <title>Natronomonas sp. F20-122 a newhaloarchaeon isolated from a saline saltern of Isla Bacuta, Huelva, Spain.</title>
        <authorList>
            <person name="Duran-Viseras A."/>
            <person name="Sanchez-Porro C."/>
            <person name="Ventosa A."/>
        </authorList>
    </citation>
    <scope>NUCLEOTIDE SEQUENCE [LARGE SCALE GENOMIC DNA]</scope>
    <source>
        <strain evidence="1 2">F20-122</strain>
    </source>
</reference>
<dbReference type="Proteomes" id="UP000308037">
    <property type="component" value="Unassembled WGS sequence"/>
</dbReference>
<sequence>MVETHWPELQGKELRYLDHAWELTGTVDVRDRGELLAVEARRADDVKREAATLYFAIESPGDSLNPGDLGEHFDRLERTDDAQYLLVKKAHRTYRYELQRLEHA</sequence>
<dbReference type="RefSeq" id="WP_137276783.1">
    <property type="nucleotide sequence ID" value="NZ_QKNX01000003.1"/>
</dbReference>
<organism evidence="1 2">
    <name type="scientific">Natronomonas salsuginis</name>
    <dbReference type="NCBI Taxonomy" id="2217661"/>
    <lineage>
        <taxon>Archaea</taxon>
        <taxon>Methanobacteriati</taxon>
        <taxon>Methanobacteriota</taxon>
        <taxon>Stenosarchaea group</taxon>
        <taxon>Halobacteria</taxon>
        <taxon>Halobacteriales</taxon>
        <taxon>Natronomonadaceae</taxon>
        <taxon>Natronomonas</taxon>
    </lineage>
</organism>
<gene>
    <name evidence="1" type="ORF">DM868_10250</name>
</gene>
<dbReference type="AlphaFoldDB" id="A0A4U5JC25"/>
<comment type="caution">
    <text evidence="1">The sequence shown here is derived from an EMBL/GenBank/DDBJ whole genome shotgun (WGS) entry which is preliminary data.</text>
</comment>
<evidence type="ECO:0000313" key="2">
    <source>
        <dbReference type="Proteomes" id="UP000308037"/>
    </source>
</evidence>
<name>A0A4U5JC25_9EURY</name>
<evidence type="ECO:0000313" key="1">
    <source>
        <dbReference type="EMBL" id="TKR25776.1"/>
    </source>
</evidence>
<proteinExistence type="predicted"/>